<feature type="transmembrane region" description="Helical" evidence="1">
    <location>
        <begin position="102"/>
        <end position="130"/>
    </location>
</feature>
<feature type="transmembrane region" description="Helical" evidence="1">
    <location>
        <begin position="75"/>
        <end position="95"/>
    </location>
</feature>
<keyword evidence="1" id="KW-1133">Transmembrane helix</keyword>
<feature type="transmembrane region" description="Helical" evidence="1">
    <location>
        <begin position="136"/>
        <end position="161"/>
    </location>
</feature>
<keyword evidence="1" id="KW-0472">Membrane</keyword>
<organism evidence="2 3">
    <name type="scientific">Drosophila albomicans</name>
    <name type="common">Fruit fly</name>
    <dbReference type="NCBI Taxonomy" id="7291"/>
    <lineage>
        <taxon>Eukaryota</taxon>
        <taxon>Metazoa</taxon>
        <taxon>Ecdysozoa</taxon>
        <taxon>Arthropoda</taxon>
        <taxon>Hexapoda</taxon>
        <taxon>Insecta</taxon>
        <taxon>Pterygota</taxon>
        <taxon>Neoptera</taxon>
        <taxon>Endopterygota</taxon>
        <taxon>Diptera</taxon>
        <taxon>Brachycera</taxon>
        <taxon>Muscomorpha</taxon>
        <taxon>Ephydroidea</taxon>
        <taxon>Drosophilidae</taxon>
        <taxon>Drosophila</taxon>
    </lineage>
</organism>
<name>A0A6P8WS44_DROAB</name>
<dbReference type="Proteomes" id="UP000515160">
    <property type="component" value="Chromosome 3"/>
</dbReference>
<evidence type="ECO:0000256" key="1">
    <source>
        <dbReference type="SAM" id="Phobius"/>
    </source>
</evidence>
<feature type="transmembrane region" description="Helical" evidence="1">
    <location>
        <begin position="16"/>
        <end position="41"/>
    </location>
</feature>
<sequence length="174" mass="19444">MVHTLEKVCCLSLRTFGLVIGWLGAIGSISGVILTACALRYSNEIADYLLREAHTSITANTHADARSEVVLLGTIYLGSSLINGVVSSLLVFGILKNRYVTILPWLVINFIGLALNILYILFLFVVYAIYQGPIDIVIKFFAALLYFALYYYVFCGICSLYKQMYKSNRHQPLV</sequence>
<accession>A0A6P8WS44</accession>
<evidence type="ECO:0000313" key="3">
    <source>
        <dbReference type="RefSeq" id="XP_034106521.1"/>
    </source>
</evidence>
<keyword evidence="1" id="KW-0812">Transmembrane</keyword>
<protein>
    <submittedName>
        <fullName evidence="3">Uncharacterized protein LOC117569463</fullName>
    </submittedName>
</protein>
<proteinExistence type="predicted"/>
<keyword evidence="2" id="KW-1185">Reference proteome</keyword>
<gene>
    <name evidence="3" type="primary">LOC117569463</name>
</gene>
<evidence type="ECO:0000313" key="2">
    <source>
        <dbReference type="Proteomes" id="UP000515160"/>
    </source>
</evidence>
<reference evidence="3" key="1">
    <citation type="submission" date="2025-08" db="UniProtKB">
        <authorList>
            <consortium name="RefSeq"/>
        </authorList>
    </citation>
    <scope>IDENTIFICATION</scope>
    <source>
        <strain evidence="3">15112-1751.03</strain>
        <tissue evidence="3">Whole Adult</tissue>
    </source>
</reference>
<dbReference type="InterPro" id="IPR031720">
    <property type="entry name" value="DUF4728"/>
</dbReference>
<dbReference type="AlphaFoldDB" id="A0A6P8WS44"/>
<dbReference type="GeneID" id="117569463"/>
<dbReference type="RefSeq" id="XP_034106521.1">
    <property type="nucleotide sequence ID" value="XM_034250630.2"/>
</dbReference>
<dbReference type="Pfam" id="PF15860">
    <property type="entry name" value="DUF4728"/>
    <property type="match status" value="1"/>
</dbReference>
<dbReference type="OrthoDB" id="8118226at2759"/>